<protein>
    <recommendedName>
        <fullName evidence="4">LTXXQ motif family protein</fullName>
    </recommendedName>
</protein>
<accession>A0A967EY79</accession>
<dbReference type="GO" id="GO:0042597">
    <property type="term" value="C:periplasmic space"/>
    <property type="evidence" value="ECO:0007669"/>
    <property type="project" value="InterPro"/>
</dbReference>
<dbReference type="AlphaFoldDB" id="A0A967EY79"/>
<reference evidence="2" key="1">
    <citation type="submission" date="2020-03" db="EMBL/GenBank/DDBJ databases">
        <title>Genome of Pelagibius litoralis DSM 21314T.</title>
        <authorList>
            <person name="Wang G."/>
        </authorList>
    </citation>
    <scope>NUCLEOTIDE SEQUENCE</scope>
    <source>
        <strain evidence="2">DSM 21314</strain>
    </source>
</reference>
<dbReference type="EMBL" id="JAAQPH010000009">
    <property type="protein sequence ID" value="NIA69606.1"/>
    <property type="molecule type" value="Genomic_DNA"/>
</dbReference>
<dbReference type="InterPro" id="IPR012899">
    <property type="entry name" value="LTXXQ"/>
</dbReference>
<dbReference type="Pfam" id="PF07813">
    <property type="entry name" value="LTXXQ"/>
    <property type="match status" value="1"/>
</dbReference>
<organism evidence="2 3">
    <name type="scientific">Pelagibius litoralis</name>
    <dbReference type="NCBI Taxonomy" id="374515"/>
    <lineage>
        <taxon>Bacteria</taxon>
        <taxon>Pseudomonadati</taxon>
        <taxon>Pseudomonadota</taxon>
        <taxon>Alphaproteobacteria</taxon>
        <taxon>Rhodospirillales</taxon>
        <taxon>Rhodovibrionaceae</taxon>
        <taxon>Pelagibius</taxon>
    </lineage>
</organism>
<sequence>MSWMKYLGGPQQQPPAPARRSSLCPAEPAALTDSLALFIERDLQLTEEQKPAWQRLTGDVKAAIATIDDGARKPSLVPSGDALDQLEDLRRLFTRGLDTLDQVEPAFRDFYALLDHRQQARLDAALQHGGHP</sequence>
<evidence type="ECO:0000313" key="3">
    <source>
        <dbReference type="Proteomes" id="UP000761264"/>
    </source>
</evidence>
<comment type="caution">
    <text evidence="2">The sequence shown here is derived from an EMBL/GenBank/DDBJ whole genome shotgun (WGS) entry which is preliminary data.</text>
</comment>
<feature type="region of interest" description="Disordered" evidence="1">
    <location>
        <begin position="1"/>
        <end position="24"/>
    </location>
</feature>
<keyword evidence="3" id="KW-1185">Reference proteome</keyword>
<proteinExistence type="predicted"/>
<evidence type="ECO:0000313" key="2">
    <source>
        <dbReference type="EMBL" id="NIA69606.1"/>
    </source>
</evidence>
<gene>
    <name evidence="2" type="ORF">HBA54_13475</name>
</gene>
<evidence type="ECO:0008006" key="4">
    <source>
        <dbReference type="Google" id="ProtNLM"/>
    </source>
</evidence>
<dbReference type="Proteomes" id="UP000761264">
    <property type="component" value="Unassembled WGS sequence"/>
</dbReference>
<dbReference type="RefSeq" id="WP_167225362.1">
    <property type="nucleotide sequence ID" value="NZ_JAAQPH010000009.1"/>
</dbReference>
<name>A0A967EY79_9PROT</name>
<evidence type="ECO:0000256" key="1">
    <source>
        <dbReference type="SAM" id="MobiDB-lite"/>
    </source>
</evidence>